<dbReference type="Pfam" id="PF00822">
    <property type="entry name" value="PMP22_Claudin"/>
    <property type="match status" value="1"/>
</dbReference>
<dbReference type="GO" id="GO:0005198">
    <property type="term" value="F:structural molecule activity"/>
    <property type="evidence" value="ECO:0007669"/>
    <property type="project" value="InterPro"/>
</dbReference>
<gene>
    <name evidence="11" type="primary">fis1</name>
</gene>
<dbReference type="InterPro" id="IPR017974">
    <property type="entry name" value="Claudin_CS"/>
</dbReference>
<evidence type="ECO:0000256" key="6">
    <source>
        <dbReference type="ARBA" id="ARBA00022692"/>
    </source>
</evidence>
<evidence type="ECO:0000313" key="11">
    <source>
        <dbReference type="Ensembl" id="ENSOABP00000047548.2"/>
    </source>
</evidence>
<dbReference type="PROSITE" id="PS01346">
    <property type="entry name" value="CLAUDIN"/>
    <property type="match status" value="1"/>
</dbReference>
<dbReference type="InterPro" id="IPR006187">
    <property type="entry name" value="Claudin"/>
</dbReference>
<evidence type="ECO:0000256" key="1">
    <source>
        <dbReference type="ARBA" id="ARBA00004435"/>
    </source>
</evidence>
<feature type="transmembrane region" description="Helical" evidence="10">
    <location>
        <begin position="95"/>
        <end position="115"/>
    </location>
</feature>
<keyword evidence="6 10" id="KW-0812">Transmembrane</keyword>
<evidence type="ECO:0008006" key="13">
    <source>
        <dbReference type="Google" id="ProtNLM"/>
    </source>
</evidence>
<keyword evidence="8 10" id="KW-1133">Transmembrane helix</keyword>
<dbReference type="InterPro" id="IPR011990">
    <property type="entry name" value="TPR-like_helical_dom_sf"/>
</dbReference>
<protein>
    <recommendedName>
        <fullName evidence="13">Claudin</fullName>
    </recommendedName>
</protein>
<dbReference type="GO" id="GO:0005923">
    <property type="term" value="C:bicellular tight junction"/>
    <property type="evidence" value="ECO:0007669"/>
    <property type="project" value="UniProtKB-SubCell"/>
</dbReference>
<feature type="transmembrane region" description="Helical" evidence="10">
    <location>
        <begin position="212"/>
        <end position="231"/>
    </location>
</feature>
<evidence type="ECO:0000256" key="4">
    <source>
        <dbReference type="ARBA" id="ARBA00022427"/>
    </source>
</evidence>
<dbReference type="PRINTS" id="PR01077">
    <property type="entry name" value="CLAUDIN"/>
</dbReference>
<dbReference type="CDD" id="cd12212">
    <property type="entry name" value="Fis1"/>
    <property type="match status" value="1"/>
</dbReference>
<dbReference type="PANTHER" id="PTHR12002">
    <property type="entry name" value="CLAUDIN"/>
    <property type="match status" value="1"/>
</dbReference>
<keyword evidence="5" id="KW-1003">Cell membrane</keyword>
<evidence type="ECO:0000256" key="5">
    <source>
        <dbReference type="ARBA" id="ARBA00022475"/>
    </source>
</evidence>
<evidence type="ECO:0000256" key="8">
    <source>
        <dbReference type="ARBA" id="ARBA00022989"/>
    </source>
</evidence>
<name>A0A668VBI1_OREAU</name>
<dbReference type="GO" id="GO:0005886">
    <property type="term" value="C:plasma membrane"/>
    <property type="evidence" value="ECO:0007669"/>
    <property type="project" value="UniProtKB-SubCell"/>
</dbReference>
<accession>A0A668VBI1</accession>
<evidence type="ECO:0000256" key="9">
    <source>
        <dbReference type="ARBA" id="ARBA00023136"/>
    </source>
</evidence>
<dbReference type="Proteomes" id="UP000472276">
    <property type="component" value="Unassembled WGS sequence"/>
</dbReference>
<keyword evidence="4" id="KW-0796">Tight junction</keyword>
<evidence type="ECO:0000256" key="10">
    <source>
        <dbReference type="SAM" id="Phobius"/>
    </source>
</evidence>
<evidence type="ECO:0000256" key="7">
    <source>
        <dbReference type="ARBA" id="ARBA00022949"/>
    </source>
</evidence>
<keyword evidence="9 10" id="KW-0472">Membrane</keyword>
<dbReference type="InterPro" id="IPR004031">
    <property type="entry name" value="PMP22/EMP/MP20/Claudin"/>
</dbReference>
<dbReference type="FunFam" id="1.20.140.150:FF:000001">
    <property type="entry name" value="Claudin"/>
    <property type="match status" value="1"/>
</dbReference>
<dbReference type="Gene3D" id="1.20.140.150">
    <property type="match status" value="1"/>
</dbReference>
<dbReference type="AlphaFoldDB" id="A0A668VBI1"/>
<dbReference type="Pfam" id="PF14852">
    <property type="entry name" value="Fis1_TPR_N"/>
    <property type="match status" value="1"/>
</dbReference>
<dbReference type="SUPFAM" id="SSF48452">
    <property type="entry name" value="TPR-like"/>
    <property type="match status" value="1"/>
</dbReference>
<dbReference type="InterPro" id="IPR028058">
    <property type="entry name" value="Fis1_TPR_N"/>
</dbReference>
<comment type="similarity">
    <text evidence="3">Belongs to the claudin family.</text>
</comment>
<evidence type="ECO:0000256" key="2">
    <source>
        <dbReference type="ARBA" id="ARBA00004651"/>
    </source>
</evidence>
<reference evidence="11" key="1">
    <citation type="submission" date="2025-08" db="UniProtKB">
        <authorList>
            <consortium name="Ensembl"/>
        </authorList>
    </citation>
    <scope>IDENTIFICATION</scope>
</reference>
<evidence type="ECO:0000313" key="12">
    <source>
        <dbReference type="Proteomes" id="UP000472276"/>
    </source>
</evidence>
<dbReference type="Gene3D" id="1.25.40.10">
    <property type="entry name" value="Tetratricopeptide repeat domain"/>
    <property type="match status" value="1"/>
</dbReference>
<keyword evidence="12" id="KW-1185">Reference proteome</keyword>
<dbReference type="Ensembl" id="ENSOABT00000048772.2">
    <property type="protein sequence ID" value="ENSOABP00000047548.2"/>
    <property type="gene ID" value="ENSOABG00000021229.2"/>
</dbReference>
<feature type="transmembrane region" description="Helical" evidence="10">
    <location>
        <begin position="251"/>
        <end position="272"/>
    </location>
</feature>
<reference evidence="11" key="2">
    <citation type="submission" date="2025-09" db="UniProtKB">
        <authorList>
            <consortium name="Ensembl"/>
        </authorList>
    </citation>
    <scope>IDENTIFICATION</scope>
</reference>
<proteinExistence type="inferred from homology"/>
<evidence type="ECO:0000256" key="3">
    <source>
        <dbReference type="ARBA" id="ARBA00008295"/>
    </source>
</evidence>
<sequence>MEAVLSDVVAPEDLLKFEKKYNSELAKGAVSKETKFEYAWCLIRSKYSQDIKKGITLLEELVQKASKDDSRDFLFYLAVANYRLKLGRGEVMDPIVEVVAVILGFIGWIMVGVAIPNRYWRTSTVDGNVITTSTIYENLWMSCATDSTGVSNCRDFPSMLALNGYIQASRALMIASVVFGTFGLLGSLIGIQCSKAGGENYVLKGRIAGTSGVLFMLQGLCTMVAVSWYAFNITQNFFDPYYPGTKYEIGEGLYIGWCSAVLAIAGGAVLTCSCKLGTEEKYPLPHARGTVYSGPAPTRSLAASTYGRNAYV</sequence>
<dbReference type="InterPro" id="IPR033745">
    <property type="entry name" value="Fis1_cytosol"/>
</dbReference>
<dbReference type="OMA" id="SNCWEFP"/>
<feature type="transmembrane region" description="Helical" evidence="10">
    <location>
        <begin position="171"/>
        <end position="191"/>
    </location>
</feature>
<comment type="subcellular location">
    <subcellularLocation>
        <location evidence="1">Cell junction</location>
        <location evidence="1">Tight junction</location>
    </subcellularLocation>
    <subcellularLocation>
        <location evidence="2">Cell membrane</location>
        <topology evidence="2">Multi-pass membrane protein</topology>
    </subcellularLocation>
</comment>
<organism evidence="11 12">
    <name type="scientific">Oreochromis aureus</name>
    <name type="common">Israeli tilapia</name>
    <name type="synonym">Chromis aureus</name>
    <dbReference type="NCBI Taxonomy" id="47969"/>
    <lineage>
        <taxon>Eukaryota</taxon>
        <taxon>Metazoa</taxon>
        <taxon>Chordata</taxon>
        <taxon>Craniata</taxon>
        <taxon>Vertebrata</taxon>
        <taxon>Euteleostomi</taxon>
        <taxon>Actinopterygii</taxon>
        <taxon>Neopterygii</taxon>
        <taxon>Teleostei</taxon>
        <taxon>Neoteleostei</taxon>
        <taxon>Acanthomorphata</taxon>
        <taxon>Ovalentaria</taxon>
        <taxon>Cichlomorphae</taxon>
        <taxon>Cichliformes</taxon>
        <taxon>Cichlidae</taxon>
        <taxon>African cichlids</taxon>
        <taxon>Pseudocrenilabrinae</taxon>
        <taxon>Oreochromini</taxon>
        <taxon>Oreochromis</taxon>
    </lineage>
</organism>
<keyword evidence="7" id="KW-0965">Cell junction</keyword>